<evidence type="ECO:0000313" key="7">
    <source>
        <dbReference type="EMBL" id="KLE01641.1"/>
    </source>
</evidence>
<dbReference type="AlphaFoldDB" id="A0A0G9K5B1"/>
<feature type="transmembrane region" description="Helical" evidence="6">
    <location>
        <begin position="334"/>
        <end position="356"/>
    </location>
</feature>
<keyword evidence="4 6" id="KW-1133">Transmembrane helix</keyword>
<evidence type="ECO:0000256" key="2">
    <source>
        <dbReference type="ARBA" id="ARBA00022475"/>
    </source>
</evidence>
<proteinExistence type="predicted"/>
<feature type="transmembrane region" description="Helical" evidence="6">
    <location>
        <begin position="119"/>
        <end position="141"/>
    </location>
</feature>
<feature type="transmembrane region" description="Helical" evidence="6">
    <location>
        <begin position="386"/>
        <end position="406"/>
    </location>
</feature>
<keyword evidence="5 6" id="KW-0472">Membrane</keyword>
<evidence type="ECO:0000256" key="1">
    <source>
        <dbReference type="ARBA" id="ARBA00004651"/>
    </source>
</evidence>
<feature type="transmembrane region" description="Helical" evidence="6">
    <location>
        <begin position="15"/>
        <end position="36"/>
    </location>
</feature>
<sequence length="421" mass="47998">MINKLKPKSEFTKNVLTIMTGTTIAQAIPIAISPILTRIYTPEDFGVFAVYMAIVSILVVFTTGQYDLAIMLPKYEKSAISIVRLSLVINTIFSSSIFIVIFIFFNFFQSLLDENSLGYFLYLIPLSVFLIGCYNTLNYWLNRKKQYKTLSTNKVAQSFTSSTSSITFGIQDFGKDGLIISQLLAQAVVVALLIKKIKMSFLFQSFEKLKILALAKRYIKFPKITMIQSFFSNTTAELPVIIISSFFALKDAGFYSLAQRVVASPISIISSSFFQVFYQSFSIEKNKQKFYKMKFIKINAMLLPPFILLWFFLEPLFGFVFGEEWVVAGVYSQILFPLLYMKFLSNLFTTTTYLYYERQIENFVLSVLITTTAISSLFIGVLIDSIVFGLIAMSVSNCFVILFKLYRSYGFTKKGINVRNI</sequence>
<feature type="transmembrane region" description="Helical" evidence="6">
    <location>
        <begin position="302"/>
        <end position="322"/>
    </location>
</feature>
<dbReference type="Proteomes" id="UP000035514">
    <property type="component" value="Unassembled WGS sequence"/>
</dbReference>
<dbReference type="GO" id="GO:0005886">
    <property type="term" value="C:plasma membrane"/>
    <property type="evidence" value="ECO:0007669"/>
    <property type="project" value="UniProtKB-SubCell"/>
</dbReference>
<dbReference type="RefSeq" id="WP_046996318.1">
    <property type="nucleotide sequence ID" value="NZ_JAIQ01000063.1"/>
</dbReference>
<evidence type="ECO:0000256" key="4">
    <source>
        <dbReference type="ARBA" id="ARBA00022989"/>
    </source>
</evidence>
<name>A0A0G9K5B1_9BACT</name>
<feature type="transmembrane region" description="Helical" evidence="6">
    <location>
        <begin position="48"/>
        <end position="70"/>
    </location>
</feature>
<feature type="transmembrane region" description="Helical" evidence="6">
    <location>
        <begin position="82"/>
        <end position="107"/>
    </location>
</feature>
<dbReference type="EMBL" id="JAIQ01000063">
    <property type="protein sequence ID" value="KLE01641.1"/>
    <property type="molecule type" value="Genomic_DNA"/>
</dbReference>
<evidence type="ECO:0000256" key="3">
    <source>
        <dbReference type="ARBA" id="ARBA00022692"/>
    </source>
</evidence>
<feature type="transmembrane region" description="Helical" evidence="6">
    <location>
        <begin position="230"/>
        <end position="249"/>
    </location>
</feature>
<evidence type="ECO:0000313" key="8">
    <source>
        <dbReference type="Proteomes" id="UP000035514"/>
    </source>
</evidence>
<feature type="transmembrane region" description="Helical" evidence="6">
    <location>
        <begin position="363"/>
        <end position="380"/>
    </location>
</feature>
<keyword evidence="3 6" id="KW-0812">Transmembrane</keyword>
<dbReference type="InterPro" id="IPR050833">
    <property type="entry name" value="Poly_Biosynth_Transport"/>
</dbReference>
<evidence type="ECO:0000256" key="6">
    <source>
        <dbReference type="SAM" id="Phobius"/>
    </source>
</evidence>
<accession>A0A0G9K5B1</accession>
<dbReference type="PATRIC" id="fig|1447256.3.peg.576"/>
<feature type="transmembrane region" description="Helical" evidence="6">
    <location>
        <begin position="261"/>
        <end position="281"/>
    </location>
</feature>
<protein>
    <recommendedName>
        <fullName evidence="9">Translocase</fullName>
    </recommendedName>
</protein>
<evidence type="ECO:0000256" key="5">
    <source>
        <dbReference type="ARBA" id="ARBA00023136"/>
    </source>
</evidence>
<comment type="subcellular location">
    <subcellularLocation>
        <location evidence="1">Cell membrane</location>
        <topology evidence="1">Multi-pass membrane protein</topology>
    </subcellularLocation>
</comment>
<reference evidence="7 8" key="1">
    <citation type="submission" date="2014-01" db="EMBL/GenBank/DDBJ databases">
        <title>Development of a Comparative Genomic Fingerprinting Assay for High Resolution Genotyping of Arcobacter butzleri.</title>
        <authorList>
            <person name="Webb A.L."/>
            <person name="Inglis G.D."/>
            <person name="Kruczkiewicz P."/>
            <person name="Selinger L.B."/>
            <person name="Taboada E.N."/>
        </authorList>
    </citation>
    <scope>NUCLEOTIDE SEQUENCE [LARGE SCALE GENOMIC DNA]</scope>
    <source>
        <strain evidence="7 8">L348</strain>
    </source>
</reference>
<comment type="caution">
    <text evidence="7">The sequence shown here is derived from an EMBL/GenBank/DDBJ whole genome shotgun (WGS) entry which is preliminary data.</text>
</comment>
<gene>
    <name evidence="7" type="ORF">AA20_02990</name>
</gene>
<dbReference type="PANTHER" id="PTHR30250">
    <property type="entry name" value="PST FAMILY PREDICTED COLANIC ACID TRANSPORTER"/>
    <property type="match status" value="1"/>
</dbReference>
<dbReference type="Pfam" id="PF13440">
    <property type="entry name" value="Polysacc_synt_3"/>
    <property type="match status" value="1"/>
</dbReference>
<dbReference type="PANTHER" id="PTHR30250:SF28">
    <property type="entry name" value="POLYSACCHARIDE BIOSYNTHESIS PROTEIN"/>
    <property type="match status" value="1"/>
</dbReference>
<organism evidence="7 8">
    <name type="scientific">Aliarcobacter butzleri L348</name>
    <dbReference type="NCBI Taxonomy" id="1447256"/>
    <lineage>
        <taxon>Bacteria</taxon>
        <taxon>Pseudomonadati</taxon>
        <taxon>Campylobacterota</taxon>
        <taxon>Epsilonproteobacteria</taxon>
        <taxon>Campylobacterales</taxon>
        <taxon>Arcobacteraceae</taxon>
        <taxon>Aliarcobacter</taxon>
    </lineage>
</organism>
<keyword evidence="2" id="KW-1003">Cell membrane</keyword>
<evidence type="ECO:0008006" key="9">
    <source>
        <dbReference type="Google" id="ProtNLM"/>
    </source>
</evidence>